<dbReference type="AlphaFoldDB" id="A0A833SP54"/>
<reference evidence="1" key="1">
    <citation type="submission" date="2020-04" db="EMBL/GenBank/DDBJ databases">
        <title>Hybrid Assembly of Korean Phytophthora infestans isolates.</title>
        <authorList>
            <person name="Prokchorchik M."/>
            <person name="Lee Y."/>
            <person name="Seo J."/>
            <person name="Cho J.-H."/>
            <person name="Park Y.-E."/>
            <person name="Jang D.-C."/>
            <person name="Im J.-S."/>
            <person name="Choi J.-G."/>
            <person name="Park H.-J."/>
            <person name="Lee G.-B."/>
            <person name="Lee Y.-G."/>
            <person name="Hong S.-Y."/>
            <person name="Cho K."/>
            <person name="Sohn K.H."/>
        </authorList>
    </citation>
    <scope>NUCLEOTIDE SEQUENCE</scope>
    <source>
        <strain evidence="1">KR_1_A1</strain>
    </source>
</reference>
<proteinExistence type="predicted"/>
<comment type="caution">
    <text evidence="1">The sequence shown here is derived from an EMBL/GenBank/DDBJ whole genome shotgun (WGS) entry which is preliminary data.</text>
</comment>
<organism evidence="1 2">
    <name type="scientific">Phytophthora infestans</name>
    <name type="common">Potato late blight agent</name>
    <name type="synonym">Botrytis infestans</name>
    <dbReference type="NCBI Taxonomy" id="4787"/>
    <lineage>
        <taxon>Eukaryota</taxon>
        <taxon>Sar</taxon>
        <taxon>Stramenopiles</taxon>
        <taxon>Oomycota</taxon>
        <taxon>Peronosporomycetes</taxon>
        <taxon>Peronosporales</taxon>
        <taxon>Peronosporaceae</taxon>
        <taxon>Phytophthora</taxon>
    </lineage>
</organism>
<sequence>MLPNPSEYHPVTKARNIAAAGAMYDTSVRWVVLVNLDRSNYDKQKEAYLVQWCGDEHRFGATWVWASTLFQGKFPSTHTASKDGKCFFKAIRIACHVAGGPDLVPYSLIGEFEDKQEAKGLKEGVPTGDPKLFLAFLRE</sequence>
<name>A0A833SP54_PHYIN</name>
<dbReference type="EMBL" id="WSZM01000281">
    <property type="protein sequence ID" value="KAF4036114.1"/>
    <property type="molecule type" value="Genomic_DNA"/>
</dbReference>
<dbReference type="Proteomes" id="UP000602510">
    <property type="component" value="Unassembled WGS sequence"/>
</dbReference>
<protein>
    <submittedName>
        <fullName evidence="1">Uncharacterized protein</fullName>
    </submittedName>
</protein>
<evidence type="ECO:0000313" key="2">
    <source>
        <dbReference type="Proteomes" id="UP000602510"/>
    </source>
</evidence>
<accession>A0A833SP54</accession>
<gene>
    <name evidence="1" type="ORF">GN244_ATG11845</name>
</gene>
<keyword evidence="2" id="KW-1185">Reference proteome</keyword>
<evidence type="ECO:0000313" key="1">
    <source>
        <dbReference type="EMBL" id="KAF4036114.1"/>
    </source>
</evidence>